<gene>
    <name evidence="7" type="ORF">CHS0354_026763</name>
</gene>
<dbReference type="PROSITE" id="PS50104">
    <property type="entry name" value="TIR"/>
    <property type="match status" value="1"/>
</dbReference>
<feature type="domain" description="TIR" evidence="5">
    <location>
        <begin position="25"/>
        <end position="162"/>
    </location>
</feature>
<feature type="domain" description="TRAF-type" evidence="6">
    <location>
        <begin position="292"/>
        <end position="334"/>
    </location>
</feature>
<dbReference type="PROSITE" id="PS50145">
    <property type="entry name" value="ZF_TRAF"/>
    <property type="match status" value="2"/>
</dbReference>
<reference evidence="7" key="2">
    <citation type="journal article" date="2021" name="Genome Biol. Evol.">
        <title>Developing a high-quality reference genome for a parasitic bivalve with doubly uniparental inheritance (Bivalvia: Unionida).</title>
        <authorList>
            <person name="Smith C.H."/>
        </authorList>
    </citation>
    <scope>NUCLEOTIDE SEQUENCE</scope>
    <source>
        <strain evidence="7">CHS0354</strain>
        <tissue evidence="7">Mantle</tissue>
    </source>
</reference>
<evidence type="ECO:0000259" key="5">
    <source>
        <dbReference type="PROSITE" id="PS50104"/>
    </source>
</evidence>
<evidence type="ECO:0000313" key="8">
    <source>
        <dbReference type="Proteomes" id="UP001195483"/>
    </source>
</evidence>
<feature type="zinc finger region" description="TRAF-type" evidence="4">
    <location>
        <begin position="236"/>
        <end position="289"/>
    </location>
</feature>
<keyword evidence="3 4" id="KW-0862">Zinc</keyword>
<organism evidence="7 8">
    <name type="scientific">Potamilus streckersoni</name>
    <dbReference type="NCBI Taxonomy" id="2493646"/>
    <lineage>
        <taxon>Eukaryota</taxon>
        <taxon>Metazoa</taxon>
        <taxon>Spiralia</taxon>
        <taxon>Lophotrochozoa</taxon>
        <taxon>Mollusca</taxon>
        <taxon>Bivalvia</taxon>
        <taxon>Autobranchia</taxon>
        <taxon>Heteroconchia</taxon>
        <taxon>Palaeoheterodonta</taxon>
        <taxon>Unionida</taxon>
        <taxon>Unionoidea</taxon>
        <taxon>Unionidae</taxon>
        <taxon>Ambleminae</taxon>
        <taxon>Lampsilini</taxon>
        <taxon>Potamilus</taxon>
    </lineage>
</organism>
<keyword evidence="8" id="KW-1185">Reference proteome</keyword>
<name>A0AAE0VSF0_9BIVA</name>
<accession>A0AAE0VSF0</accession>
<dbReference type="Gene3D" id="3.40.50.10140">
    <property type="entry name" value="Toll/interleukin-1 receptor homology (TIR) domain"/>
    <property type="match status" value="1"/>
</dbReference>
<feature type="domain" description="TRAF-type" evidence="6">
    <location>
        <begin position="236"/>
        <end position="289"/>
    </location>
</feature>
<dbReference type="PANTHER" id="PTHR10131">
    <property type="entry name" value="TNF RECEPTOR ASSOCIATED FACTOR"/>
    <property type="match status" value="1"/>
</dbReference>
<dbReference type="InterPro" id="IPR013083">
    <property type="entry name" value="Znf_RING/FYVE/PHD"/>
</dbReference>
<proteinExistence type="predicted"/>
<reference evidence="7" key="3">
    <citation type="submission" date="2023-05" db="EMBL/GenBank/DDBJ databases">
        <authorList>
            <person name="Smith C.H."/>
        </authorList>
    </citation>
    <scope>NUCLEOTIDE SEQUENCE</scope>
    <source>
        <strain evidence="7">CHS0354</strain>
        <tissue evidence="7">Mantle</tissue>
    </source>
</reference>
<dbReference type="Gene3D" id="3.30.40.10">
    <property type="entry name" value="Zinc/RING finger domain, C3HC4 (zinc finger)"/>
    <property type="match status" value="2"/>
</dbReference>
<dbReference type="GO" id="GO:0007165">
    <property type="term" value="P:signal transduction"/>
    <property type="evidence" value="ECO:0007669"/>
    <property type="project" value="InterPro"/>
</dbReference>
<evidence type="ECO:0000259" key="6">
    <source>
        <dbReference type="PROSITE" id="PS50145"/>
    </source>
</evidence>
<comment type="caution">
    <text evidence="7">The sequence shown here is derived from an EMBL/GenBank/DDBJ whole genome shotgun (WGS) entry which is preliminary data.</text>
</comment>
<evidence type="ECO:0000313" key="7">
    <source>
        <dbReference type="EMBL" id="KAK3588434.1"/>
    </source>
</evidence>
<dbReference type="GO" id="GO:0008270">
    <property type="term" value="F:zinc ion binding"/>
    <property type="evidence" value="ECO:0007669"/>
    <property type="project" value="UniProtKB-KW"/>
</dbReference>
<dbReference type="SUPFAM" id="SSF49599">
    <property type="entry name" value="TRAF domain-like"/>
    <property type="match status" value="1"/>
</dbReference>
<dbReference type="PANTHER" id="PTHR10131:SF94">
    <property type="entry name" value="TNF RECEPTOR-ASSOCIATED FACTOR 4"/>
    <property type="match status" value="1"/>
</dbReference>
<reference evidence="7" key="1">
    <citation type="journal article" date="2021" name="Genome Biol. Evol.">
        <title>A High-Quality Reference Genome for a Parasitic Bivalve with Doubly Uniparental Inheritance (Bivalvia: Unionida).</title>
        <authorList>
            <person name="Smith C.H."/>
        </authorList>
    </citation>
    <scope>NUCLEOTIDE SEQUENCE</scope>
    <source>
        <strain evidence="7">CHS0354</strain>
    </source>
</reference>
<dbReference type="InterPro" id="IPR035897">
    <property type="entry name" value="Toll_tir_struct_dom_sf"/>
</dbReference>
<dbReference type="EMBL" id="JAEAOA010001597">
    <property type="protein sequence ID" value="KAK3588434.1"/>
    <property type="molecule type" value="Genomic_DNA"/>
</dbReference>
<dbReference type="InterPro" id="IPR000157">
    <property type="entry name" value="TIR_dom"/>
</dbReference>
<dbReference type="AlphaFoldDB" id="A0AAE0VSF0"/>
<evidence type="ECO:0000256" key="4">
    <source>
        <dbReference type="PROSITE-ProRule" id="PRU00207"/>
    </source>
</evidence>
<evidence type="ECO:0000256" key="1">
    <source>
        <dbReference type="ARBA" id="ARBA00022723"/>
    </source>
</evidence>
<sequence>MNKSHLQMAVQNGLTVRPNPLPMGLKYHVCAVYNQEKDLLQVQTLLQPLTNSGFSVFDPCVDLIGGQSKIGAMNKGLDSSKTTVIFLTKNFKSDEMCRFEIKNAIWRHNSTRGKHRVLTIVLEPCKIPRCLKLVEKIHLWKNKDKGLHEKVNQIMKKLSAKKYPFRKLRWIGTKSVKTVHDMGRWIPDTDKTLGSLNLLLKLNLVQTALQNGILHCKNKKCKFACQGVDFQRYIGHIKDCPHKVVQCGNKGCLLNGPREVVMRHGELCEYRCVTCKHKGCGMQVSQKMLPDHETECSYGIDKCPNSGCPVNLPKKDIKEHLKVCGYTKQLCTKCNITFFMMDLPLHTCKTCFCGRFISEEHLQSHIQTCKGANQNVRCPNDHCLKELPQEKMNQHLNECPHIIIRCHYVGCMYEDKRDSVIRHIELCKYRPEKCLSCGMLMPHKDLNWHYRICDRLVECKVCGAQVPSSMKLTHDTWLCKKHNIHSFCKFCENTMAMSNYDDHIHQCEATLSVTSGIGSGAMAESNMGTFFSDNMMRNIDNSSGLYGERLNHAVGSKEAKDCKRKITKAQVSVEDILVGLSVPTLKNIGKGNINSYDSDLPTYNGHKKYPTSFSKLREIYKVIERNVPILKEVQSTDLKSAV</sequence>
<evidence type="ECO:0000256" key="2">
    <source>
        <dbReference type="ARBA" id="ARBA00022771"/>
    </source>
</evidence>
<keyword evidence="2 4" id="KW-0863">Zinc-finger</keyword>
<evidence type="ECO:0000256" key="3">
    <source>
        <dbReference type="ARBA" id="ARBA00022833"/>
    </source>
</evidence>
<dbReference type="Proteomes" id="UP001195483">
    <property type="component" value="Unassembled WGS sequence"/>
</dbReference>
<protein>
    <submittedName>
        <fullName evidence="7">Uncharacterized protein</fullName>
    </submittedName>
</protein>
<keyword evidence="1 4" id="KW-0479">Metal-binding</keyword>
<feature type="zinc finger region" description="TRAF-type" evidence="4">
    <location>
        <begin position="292"/>
        <end position="334"/>
    </location>
</feature>
<dbReference type="Pfam" id="PF13676">
    <property type="entry name" value="TIR_2"/>
    <property type="match status" value="1"/>
</dbReference>
<dbReference type="InterPro" id="IPR001293">
    <property type="entry name" value="Znf_TRAF"/>
</dbReference>
<dbReference type="Pfam" id="PF02176">
    <property type="entry name" value="zf-TRAF"/>
    <property type="match status" value="1"/>
</dbReference>
<dbReference type="SUPFAM" id="SSF52200">
    <property type="entry name" value="Toll/Interleukin receptor TIR domain"/>
    <property type="match status" value="1"/>
</dbReference>